<dbReference type="Pfam" id="PF03653">
    <property type="entry name" value="UPF0093"/>
    <property type="match status" value="1"/>
</dbReference>
<feature type="transmembrane region" description="Helical" evidence="15">
    <location>
        <begin position="14"/>
        <end position="34"/>
    </location>
</feature>
<feature type="transmembrane region" description="Helical" evidence="15">
    <location>
        <begin position="123"/>
        <end position="142"/>
    </location>
</feature>
<evidence type="ECO:0000256" key="14">
    <source>
        <dbReference type="ARBA" id="ARBA00048390"/>
    </source>
</evidence>
<feature type="transmembrane region" description="Helical" evidence="15">
    <location>
        <begin position="84"/>
        <end position="102"/>
    </location>
</feature>
<evidence type="ECO:0000256" key="8">
    <source>
        <dbReference type="ARBA" id="ARBA00022692"/>
    </source>
</evidence>
<keyword evidence="11" id="KW-0560">Oxidoreductase</keyword>
<evidence type="ECO:0000256" key="9">
    <source>
        <dbReference type="ARBA" id="ARBA00022723"/>
    </source>
</evidence>
<name>A0ABY6DHN8_9RHOB</name>
<organism evidence="16 17">
    <name type="scientific">Roseovarius pelagicus</name>
    <dbReference type="NCBI Taxonomy" id="2980108"/>
    <lineage>
        <taxon>Bacteria</taxon>
        <taxon>Pseudomonadati</taxon>
        <taxon>Pseudomonadota</taxon>
        <taxon>Alphaproteobacteria</taxon>
        <taxon>Rhodobacterales</taxon>
        <taxon>Roseobacteraceae</taxon>
        <taxon>Roseovarius</taxon>
    </lineage>
</organism>
<evidence type="ECO:0000256" key="15">
    <source>
        <dbReference type="SAM" id="Phobius"/>
    </source>
</evidence>
<evidence type="ECO:0000256" key="1">
    <source>
        <dbReference type="ARBA" id="ARBA00001970"/>
    </source>
</evidence>
<dbReference type="Proteomes" id="UP001064087">
    <property type="component" value="Chromosome"/>
</dbReference>
<keyword evidence="6" id="KW-1003">Cell membrane</keyword>
<dbReference type="PANTHER" id="PTHR40255">
    <property type="entry name" value="UPF0093 MEMBRANE PROTEIN SLR1790"/>
    <property type="match status" value="1"/>
</dbReference>
<comment type="pathway">
    <text evidence="3">Porphyrin-containing compound metabolism; protoporphyrin-IX biosynthesis; protoporphyrin-IX from protoporphyrinogen-IX: step 1/1.</text>
</comment>
<evidence type="ECO:0000256" key="10">
    <source>
        <dbReference type="ARBA" id="ARBA00022989"/>
    </source>
</evidence>
<proteinExistence type="inferred from homology"/>
<keyword evidence="7" id="KW-0349">Heme</keyword>
<comment type="subcellular location">
    <subcellularLocation>
        <location evidence="2">Cell membrane</location>
        <topology evidence="2">Multi-pass membrane protein</topology>
    </subcellularLocation>
</comment>
<evidence type="ECO:0000313" key="17">
    <source>
        <dbReference type="Proteomes" id="UP001064087"/>
    </source>
</evidence>
<comment type="similarity">
    <text evidence="4">Belongs to the HemJ family.</text>
</comment>
<comment type="catalytic activity">
    <reaction evidence="14">
        <text>protoporphyrinogen IX + 3 A = protoporphyrin IX + 3 AH2</text>
        <dbReference type="Rhea" id="RHEA:62000"/>
        <dbReference type="ChEBI" id="CHEBI:13193"/>
        <dbReference type="ChEBI" id="CHEBI:17499"/>
        <dbReference type="ChEBI" id="CHEBI:57306"/>
        <dbReference type="ChEBI" id="CHEBI:57307"/>
    </reaction>
</comment>
<evidence type="ECO:0000256" key="3">
    <source>
        <dbReference type="ARBA" id="ARBA00005073"/>
    </source>
</evidence>
<evidence type="ECO:0000256" key="5">
    <source>
        <dbReference type="ARBA" id="ARBA00017504"/>
    </source>
</evidence>
<keyword evidence="9" id="KW-0479">Metal-binding</keyword>
<accession>A0ABY6DHN8</accession>
<evidence type="ECO:0000256" key="12">
    <source>
        <dbReference type="ARBA" id="ARBA00023004"/>
    </source>
</evidence>
<evidence type="ECO:0000256" key="11">
    <source>
        <dbReference type="ARBA" id="ARBA00023002"/>
    </source>
</evidence>
<feature type="transmembrane region" description="Helical" evidence="15">
    <location>
        <begin position="55"/>
        <end position="78"/>
    </location>
</feature>
<dbReference type="EMBL" id="CP106738">
    <property type="protein sequence ID" value="UXX84768.1"/>
    <property type="molecule type" value="Genomic_DNA"/>
</dbReference>
<dbReference type="RefSeq" id="WP_165196228.1">
    <property type="nucleotide sequence ID" value="NZ_CP106738.1"/>
</dbReference>
<evidence type="ECO:0000256" key="7">
    <source>
        <dbReference type="ARBA" id="ARBA00022617"/>
    </source>
</evidence>
<keyword evidence="12" id="KW-0408">Iron</keyword>
<keyword evidence="8 15" id="KW-0812">Transmembrane</keyword>
<evidence type="ECO:0000256" key="6">
    <source>
        <dbReference type="ARBA" id="ARBA00022475"/>
    </source>
</evidence>
<evidence type="ECO:0000256" key="2">
    <source>
        <dbReference type="ARBA" id="ARBA00004651"/>
    </source>
</evidence>
<evidence type="ECO:0000256" key="13">
    <source>
        <dbReference type="ARBA" id="ARBA00023136"/>
    </source>
</evidence>
<dbReference type="InterPro" id="IPR005265">
    <property type="entry name" value="HemJ-like"/>
</dbReference>
<protein>
    <recommendedName>
        <fullName evidence="5">Protoporphyrinogen IX oxidase</fullName>
    </recommendedName>
</protein>
<evidence type="ECO:0000313" key="16">
    <source>
        <dbReference type="EMBL" id="UXX84768.1"/>
    </source>
</evidence>
<comment type="cofactor">
    <cofactor evidence="1">
        <name>heme b</name>
        <dbReference type="ChEBI" id="CHEBI:60344"/>
    </cofactor>
</comment>
<keyword evidence="17" id="KW-1185">Reference proteome</keyword>
<gene>
    <name evidence="16" type="ORF">N7U68_09070</name>
</gene>
<keyword evidence="13 15" id="KW-0472">Membrane</keyword>
<keyword evidence="10 15" id="KW-1133">Transmembrane helix</keyword>
<evidence type="ECO:0000256" key="4">
    <source>
        <dbReference type="ARBA" id="ARBA00006501"/>
    </source>
</evidence>
<reference evidence="16" key="1">
    <citation type="submission" date="2022-10" db="EMBL/GenBank/DDBJ databases">
        <title>Roseovarius pelagicus sp. nov., isolated from Arctic seawater.</title>
        <authorList>
            <person name="Hong Y.W."/>
            <person name="Hwang C.Y."/>
        </authorList>
    </citation>
    <scope>NUCLEOTIDE SEQUENCE</scope>
    <source>
        <strain evidence="16">HL-MP18</strain>
    </source>
</reference>
<sequence length="170" mass="19111">MIDWLLPLVPLVKAVHIVGLCLWCGGLVALPFMLARHDPVVSQDDFHRIRKATHFTYTLCVTPAAVVAVIAGAWLIFMRETFQPWFYAKLFFVMLLVGAHAWTGHMLVRVGETKGRFQPRAPYLPLLAVLVPVIGILVFVLGKPDLSWIQFPSVLLEPMGRSLPFDVPRL</sequence>
<dbReference type="PANTHER" id="PTHR40255:SF1">
    <property type="entry name" value="PROTOPORPHYRINOGEN IX OXIDASE"/>
    <property type="match status" value="1"/>
</dbReference>